<proteinExistence type="predicted"/>
<evidence type="ECO:0000313" key="3">
    <source>
        <dbReference type="Proteomes" id="UP000324222"/>
    </source>
</evidence>
<feature type="region of interest" description="Disordered" evidence="1">
    <location>
        <begin position="39"/>
        <end position="59"/>
    </location>
</feature>
<evidence type="ECO:0000313" key="2">
    <source>
        <dbReference type="EMBL" id="MPC28364.1"/>
    </source>
</evidence>
<protein>
    <submittedName>
        <fullName evidence="2">Uncharacterized protein</fullName>
    </submittedName>
</protein>
<evidence type="ECO:0000256" key="1">
    <source>
        <dbReference type="SAM" id="MobiDB-lite"/>
    </source>
</evidence>
<dbReference type="EMBL" id="VSRR010001901">
    <property type="protein sequence ID" value="MPC28364.1"/>
    <property type="molecule type" value="Genomic_DNA"/>
</dbReference>
<gene>
    <name evidence="2" type="ORF">E2C01_021567</name>
</gene>
<comment type="caution">
    <text evidence="2">The sequence shown here is derived from an EMBL/GenBank/DDBJ whole genome shotgun (WGS) entry which is preliminary data.</text>
</comment>
<dbReference type="Proteomes" id="UP000324222">
    <property type="component" value="Unassembled WGS sequence"/>
</dbReference>
<keyword evidence="3" id="KW-1185">Reference proteome</keyword>
<dbReference type="AlphaFoldDB" id="A0A5B7E6F5"/>
<reference evidence="2 3" key="1">
    <citation type="submission" date="2019-05" db="EMBL/GenBank/DDBJ databases">
        <title>Another draft genome of Portunus trituberculatus and its Hox gene families provides insights of decapod evolution.</title>
        <authorList>
            <person name="Jeong J.-H."/>
            <person name="Song I."/>
            <person name="Kim S."/>
            <person name="Choi T."/>
            <person name="Kim D."/>
            <person name="Ryu S."/>
            <person name="Kim W."/>
        </authorList>
    </citation>
    <scope>NUCLEOTIDE SEQUENCE [LARGE SCALE GENOMIC DNA]</scope>
    <source>
        <tissue evidence="2">Muscle</tissue>
    </source>
</reference>
<name>A0A5B7E6F5_PORTR</name>
<accession>A0A5B7E6F5</accession>
<sequence length="59" mass="6567">MSGPDLPAVIGSRYLFSQQSPRNTLFGQPQHTFSCPPPVIQKGQVMPQPTPFKHPTYID</sequence>
<organism evidence="2 3">
    <name type="scientific">Portunus trituberculatus</name>
    <name type="common">Swimming crab</name>
    <name type="synonym">Neptunus trituberculatus</name>
    <dbReference type="NCBI Taxonomy" id="210409"/>
    <lineage>
        <taxon>Eukaryota</taxon>
        <taxon>Metazoa</taxon>
        <taxon>Ecdysozoa</taxon>
        <taxon>Arthropoda</taxon>
        <taxon>Crustacea</taxon>
        <taxon>Multicrustacea</taxon>
        <taxon>Malacostraca</taxon>
        <taxon>Eumalacostraca</taxon>
        <taxon>Eucarida</taxon>
        <taxon>Decapoda</taxon>
        <taxon>Pleocyemata</taxon>
        <taxon>Brachyura</taxon>
        <taxon>Eubrachyura</taxon>
        <taxon>Portunoidea</taxon>
        <taxon>Portunidae</taxon>
        <taxon>Portuninae</taxon>
        <taxon>Portunus</taxon>
    </lineage>
</organism>